<keyword evidence="2" id="KW-0732">Signal</keyword>
<feature type="signal peptide" evidence="2">
    <location>
        <begin position="1"/>
        <end position="24"/>
    </location>
</feature>
<name>A0ABD3N674_9STRA</name>
<feature type="chain" id="PRO_5044795442" evidence="2">
    <location>
        <begin position="25"/>
        <end position="2261"/>
    </location>
</feature>
<dbReference type="EMBL" id="JALLBG020000030">
    <property type="protein sequence ID" value="KAL3771149.1"/>
    <property type="molecule type" value="Genomic_DNA"/>
</dbReference>
<keyword evidence="4" id="KW-1185">Reference proteome</keyword>
<evidence type="ECO:0000313" key="4">
    <source>
        <dbReference type="Proteomes" id="UP001530293"/>
    </source>
</evidence>
<dbReference type="PANTHER" id="PTHR43737:SF1">
    <property type="entry name" value="DUF1501 DOMAIN-CONTAINING PROTEIN"/>
    <property type="match status" value="1"/>
</dbReference>
<comment type="caution">
    <text evidence="3">The sequence shown here is derived from an EMBL/GenBank/DDBJ whole genome shotgun (WGS) entry which is preliminary data.</text>
</comment>
<evidence type="ECO:0000256" key="2">
    <source>
        <dbReference type="SAM" id="SignalP"/>
    </source>
</evidence>
<feature type="compositionally biased region" description="Low complexity" evidence="1">
    <location>
        <begin position="137"/>
        <end position="212"/>
    </location>
</feature>
<accession>A0ABD3N674</accession>
<protein>
    <submittedName>
        <fullName evidence="3">Uncharacterized protein</fullName>
    </submittedName>
</protein>
<feature type="compositionally biased region" description="Polar residues" evidence="1">
    <location>
        <begin position="110"/>
        <end position="122"/>
    </location>
</feature>
<dbReference type="Pfam" id="PF08811">
    <property type="entry name" value="DUF1800"/>
    <property type="match status" value="2"/>
</dbReference>
<dbReference type="PANTHER" id="PTHR43737">
    <property type="entry name" value="BLL7424 PROTEIN"/>
    <property type="match status" value="1"/>
</dbReference>
<feature type="region of interest" description="Disordered" evidence="1">
    <location>
        <begin position="110"/>
        <end position="212"/>
    </location>
</feature>
<organism evidence="3 4">
    <name type="scientific">Discostella pseudostelligera</name>
    <dbReference type="NCBI Taxonomy" id="259834"/>
    <lineage>
        <taxon>Eukaryota</taxon>
        <taxon>Sar</taxon>
        <taxon>Stramenopiles</taxon>
        <taxon>Ochrophyta</taxon>
        <taxon>Bacillariophyta</taxon>
        <taxon>Coscinodiscophyceae</taxon>
        <taxon>Thalassiosirophycidae</taxon>
        <taxon>Stephanodiscales</taxon>
        <taxon>Stephanodiscaceae</taxon>
        <taxon>Discostella</taxon>
    </lineage>
</organism>
<evidence type="ECO:0000313" key="3">
    <source>
        <dbReference type="EMBL" id="KAL3771149.1"/>
    </source>
</evidence>
<proteinExistence type="predicted"/>
<dbReference type="Pfam" id="PF07394">
    <property type="entry name" value="DUF1501"/>
    <property type="match status" value="1"/>
</dbReference>
<sequence length="2261" mass="247172">MILSTIGRCTVILQLVVFATGSSAQQQQQQLVVDAGSVSAVEEDSPFAGVDCSSFTTENACTAAGLSNCSWHRKMGCVDELVAPTTITTDRQRWQEENLLLISPINMTSKQHIRKLQTTPTRRPTKNPISRRPTPKPSTRSPTSKPTTRSPTAKPTTRTPSRAPTRNPTSTPSAKPTSAKPTSVPTVSPTSAPSKKPVLSSSPTNSPSRSPTTTITAQIGVQIVPNPNVSLTVILPQSQANMLITMSQVSADNNDAVPVARSYDAYPYETLHPLLLPVNCNSGTCSVTLPPHSGSTAMHYILDQFTPPALPANRTAAKLLLQGTYGPTQTSLLEAMGHPNAASWVQAQMDMEPTLLRAHYRQRANAYTKNDLHHHGTRLACEQGSRWNRYAFNRWRDIGKTIVEEASGTGTWLLKIDGIPRTEVTTRPSVQFSLPSSSYVICRNDLMSSFVQGPTKKGKLYVATSSTACATSMTAIDMPAVYFSSPNTIPTVNLVSLSDPNVIDAKILQDIVAPSTCDNFKLTWPNFVKDNASGLYYVEDRRVELYKNTDGSTTERKRLLDGRCPQVPKTFLNENTCHIRSDCSAPRFNGAVTLDATSLRKFYELDGKYVYRIQNLPLLDTPSPCSSWYNRFVRKNAAGDGSGCSSNNSTAFPTIANAIKTRLSSLTASDQSSKRVIDLNDMSLSCTDASNAARGGTFTVTIPSTNTLSCWTHTYEKEWSVFVMNDWAVNHPGNVRYFRESRANPIAAVAESKLTANLEDSVTLNYPPWTFHEWNFHNNRWRFEKDLVGAWGDRVSFDNLPDSAKSVNAITKGLGGTVVANSGDLVEVCGSPGEVSNDPSKGHQYLLQKWGDAEEEYPTTLDQDHERWVASKMIWNTVTMTAPDQLRHRVAWALASIYVVSEKSIDLEGVSEQWSAYYDIFVRHAFGSSFFELLREVAFSPLMGLMLTYESSKSLAYQVEKNGVILYPDENFAREIMQLFSIGLFMLNQDGTHKIDTATGESIPTYTNDDIINFSRGWTNFHIREVERDNIEPEWSHEWVTNKVDPMILPTSEGRDVFPKQTLLVDGKRGYIGDQVPRCDAMPDKPWLRKGAVWEFREDSQSLLGKQDPDWWADPETWSPRMVLSPTTSNLFRKLCNRNLLTGKCEFRSTVVLDEDIACDGTCNAGQAIWDGTAHPTLPCECSMDEPRTVRLDHSPTMSPIWYEYKRAPCVQMAYPEAGNMNTVKEIGGDYGNKAMCADSRFAVAGTTCCNASGSPINICVFKGERTSYKTASDRCSKYGVGYSTCSWSTVNINWDCGTDTSYGQGDWSIQSSPGLRFSWTSDSCTMKAQIDINGNVAIIHSVPSNTVKERVAVDKGTYFGVFWSNGSYPQAASNCGGIATCQLHDTTCICSTTVQTTVAFDGSQVPSASDVLSSLYIGATDPSRFNAGHYTLCTAPLCSVTGLKIYSRKAVTTDANIGNAFDIETIFEVTHPLTGATLFISNSKSTVSVGGVHSFRNPPMFNSPIDQTQRDGLYETDAILQSYALHPNTAPFIARKVIQSLVTSNPSPRFVKVAADAFRTGSFSSDGIAFGSGKYGDLEAMVAAIILDREARSTTLDDDANHGRTREPLLKIMHMFRSMELSTSSGAKREVSMMYLLDRGLGQEAFKAPSVFSFFLNEYQPIGPVLNKGLYAPETQLFDTPKLLAFVNGLFSLPDFGLSDCEWWQGFGDDKSRYIMPDYPDGGRFDCGFAEVPLTLRWKPPSWGGQTNVNGASVATIINDIDLLLTGGRLHSANRAILAQVYTGARTGSNPDFKALKAVLKHYSAVPEFHITNNLFDSSTSTTAARPIPNITVPQTPPPVVGYKAIVYLFMSGASDSYSMLAPTSGCVPLHAQYLSVRGDVAIPSANLLPIDTSTSNQPCNSFGLHSSLVNIRNLYASGDASWVANVGPLVMPLNKTEFEAGSKPVPISLFAHNTQTVITQTVFAQDASAGGVLGRIGDALNIQSGKEIFHGYSISGTPKILEGAPGVSRPADILSGWGVSTFNYLVEPYEANIEALSKNLATSIHGETFSASMTNSIYRTRLLGDVIGSTDVTNAACFNALDTDIASQFHQVARLTKNRDGLVALRDVFYTDIGGFDTHSDNGPELTALLKQIDDAIGCFKTEMVAQNIWNNVTIVSASEFGRTLTSNGLGTDHAWGGNHFILGGSVKGGKVHGKYPDDLTDDGKLNIGRGRLIPTTPWEGVWNGLAEWFGVNAVNRNSILPNKNNFASNIFSQADLFE</sequence>
<dbReference type="InterPro" id="IPR014917">
    <property type="entry name" value="DUF1800"/>
</dbReference>
<evidence type="ECO:0000256" key="1">
    <source>
        <dbReference type="SAM" id="MobiDB-lite"/>
    </source>
</evidence>
<gene>
    <name evidence="3" type="ORF">ACHAWU_004772</name>
</gene>
<dbReference type="Proteomes" id="UP001530293">
    <property type="component" value="Unassembled WGS sequence"/>
</dbReference>
<reference evidence="3 4" key="1">
    <citation type="submission" date="2024-10" db="EMBL/GenBank/DDBJ databases">
        <title>Updated reference genomes for cyclostephanoid diatoms.</title>
        <authorList>
            <person name="Roberts W.R."/>
            <person name="Alverson A.J."/>
        </authorList>
    </citation>
    <scope>NUCLEOTIDE SEQUENCE [LARGE SCALE GENOMIC DNA]</scope>
    <source>
        <strain evidence="3 4">AJA232-27</strain>
    </source>
</reference>
<dbReference type="InterPro" id="IPR010869">
    <property type="entry name" value="DUF1501"/>
</dbReference>